<dbReference type="Pfam" id="PF13672">
    <property type="entry name" value="PP2C_2"/>
    <property type="match status" value="1"/>
</dbReference>
<dbReference type="EMBL" id="JAHJDP010000012">
    <property type="protein sequence ID" value="MBU2689590.1"/>
    <property type="molecule type" value="Genomic_DNA"/>
</dbReference>
<dbReference type="SMART" id="SM00332">
    <property type="entry name" value="PP2Cc"/>
    <property type="match status" value="1"/>
</dbReference>
<dbReference type="InterPro" id="IPR001932">
    <property type="entry name" value="PPM-type_phosphatase-like_dom"/>
</dbReference>
<reference evidence="2" key="1">
    <citation type="submission" date="2021-05" db="EMBL/GenBank/DDBJ databases">
        <title>Energy efficiency and biological interactions define the core microbiome of deep oligotrophic groundwater.</title>
        <authorList>
            <person name="Mehrshad M."/>
            <person name="Lopez-Fernandez M."/>
            <person name="Bell E."/>
            <person name="Bernier-Latmani R."/>
            <person name="Bertilsson S."/>
            <person name="Dopson M."/>
        </authorList>
    </citation>
    <scope>NUCLEOTIDE SEQUENCE</scope>
    <source>
        <strain evidence="2">Modern_marine.mb.64</strain>
    </source>
</reference>
<gene>
    <name evidence="2" type="ORF">KJ970_01560</name>
</gene>
<dbReference type="CDD" id="cd00143">
    <property type="entry name" value="PP2Cc"/>
    <property type="match status" value="1"/>
</dbReference>
<dbReference type="PROSITE" id="PS51746">
    <property type="entry name" value="PPM_2"/>
    <property type="match status" value="1"/>
</dbReference>
<dbReference type="GO" id="GO:0004722">
    <property type="term" value="F:protein serine/threonine phosphatase activity"/>
    <property type="evidence" value="ECO:0007669"/>
    <property type="project" value="InterPro"/>
</dbReference>
<dbReference type="InterPro" id="IPR015655">
    <property type="entry name" value="PP2C"/>
</dbReference>
<evidence type="ECO:0000259" key="1">
    <source>
        <dbReference type="PROSITE" id="PS51746"/>
    </source>
</evidence>
<proteinExistence type="predicted"/>
<sequence length="263" mass="28378">MALKIEWGFHTDRGQVRSKNEDSCLTWYATKSAPPIQAIFAVADGMGGHPGGDQASRLAVKGLEKILTACKIFPLGEASAIITQTFQEVHAMIRKGMEDDPKLSGMGTTLTALIMAQDHLYAGHVGDSRLYALNLIDTEPQVTCLTKDHTLAYEQMEAGVIDSEDLETHPLSHVLTRSIGAGDVARVDTMDLGPAPAEERDYLICSDGLIRVVHPREFAGIVKGKSPEKAARALVNIANERGAPDNITVILVHFGTAVEPQKV</sequence>
<dbReference type="PANTHER" id="PTHR47992">
    <property type="entry name" value="PROTEIN PHOSPHATASE"/>
    <property type="match status" value="1"/>
</dbReference>
<accession>A0A948W524</accession>
<comment type="caution">
    <text evidence="2">The sequence shown here is derived from an EMBL/GenBank/DDBJ whole genome shotgun (WGS) entry which is preliminary data.</text>
</comment>
<dbReference type="AlphaFoldDB" id="A0A948W524"/>
<dbReference type="SMART" id="SM00331">
    <property type="entry name" value="PP2C_SIG"/>
    <property type="match status" value="1"/>
</dbReference>
<name>A0A948W524_UNCEI</name>
<evidence type="ECO:0000313" key="2">
    <source>
        <dbReference type="EMBL" id="MBU2689590.1"/>
    </source>
</evidence>
<dbReference type="SUPFAM" id="SSF81606">
    <property type="entry name" value="PP2C-like"/>
    <property type="match status" value="1"/>
</dbReference>
<evidence type="ECO:0000313" key="3">
    <source>
        <dbReference type="Proteomes" id="UP000777784"/>
    </source>
</evidence>
<dbReference type="Gene3D" id="3.60.40.10">
    <property type="entry name" value="PPM-type phosphatase domain"/>
    <property type="match status" value="1"/>
</dbReference>
<dbReference type="InterPro" id="IPR036457">
    <property type="entry name" value="PPM-type-like_dom_sf"/>
</dbReference>
<feature type="domain" description="PPM-type phosphatase" evidence="1">
    <location>
        <begin position="6"/>
        <end position="254"/>
    </location>
</feature>
<protein>
    <submittedName>
        <fullName evidence="2">Protein phosphatase 2C domain-containing protein</fullName>
    </submittedName>
</protein>
<organism evidence="2 3">
    <name type="scientific">Eiseniibacteriota bacterium</name>
    <dbReference type="NCBI Taxonomy" id="2212470"/>
    <lineage>
        <taxon>Bacteria</taxon>
        <taxon>Candidatus Eiseniibacteriota</taxon>
    </lineage>
</organism>
<dbReference type="Proteomes" id="UP000777784">
    <property type="component" value="Unassembled WGS sequence"/>
</dbReference>